<dbReference type="Proteomes" id="UP000241394">
    <property type="component" value="Chromosome LG14"/>
</dbReference>
<dbReference type="EMBL" id="NKQK01000014">
    <property type="protein sequence ID" value="PSS11940.1"/>
    <property type="molecule type" value="Genomic_DNA"/>
</dbReference>
<dbReference type="InParanoid" id="A0A2R6QPV9"/>
<organism evidence="6 7">
    <name type="scientific">Actinidia chinensis var. chinensis</name>
    <name type="common">Chinese soft-hair kiwi</name>
    <dbReference type="NCBI Taxonomy" id="1590841"/>
    <lineage>
        <taxon>Eukaryota</taxon>
        <taxon>Viridiplantae</taxon>
        <taxon>Streptophyta</taxon>
        <taxon>Embryophyta</taxon>
        <taxon>Tracheophyta</taxon>
        <taxon>Spermatophyta</taxon>
        <taxon>Magnoliopsida</taxon>
        <taxon>eudicotyledons</taxon>
        <taxon>Gunneridae</taxon>
        <taxon>Pentapetalae</taxon>
        <taxon>asterids</taxon>
        <taxon>Ericales</taxon>
        <taxon>Actinidiaceae</taxon>
        <taxon>Actinidia</taxon>
    </lineage>
</organism>
<protein>
    <submittedName>
        <fullName evidence="6">Invertase</fullName>
    </submittedName>
</protein>
<dbReference type="Pfam" id="PF04043">
    <property type="entry name" value="PMEI"/>
    <property type="match status" value="1"/>
</dbReference>
<dbReference type="STRING" id="1590841.A0A2R6QPV9"/>
<evidence type="ECO:0000259" key="5">
    <source>
        <dbReference type="SMART" id="SM00856"/>
    </source>
</evidence>
<feature type="domain" description="Pectinesterase inhibitor" evidence="5">
    <location>
        <begin position="21"/>
        <end position="174"/>
    </location>
</feature>
<dbReference type="OrthoDB" id="1915198at2759"/>
<dbReference type="PANTHER" id="PTHR35357:SF17">
    <property type="entry name" value="PECTINESTERASE INHIBITOR 12"/>
    <property type="match status" value="1"/>
</dbReference>
<keyword evidence="2" id="KW-1015">Disulfide bond</keyword>
<dbReference type="AlphaFoldDB" id="A0A2R6QPV9"/>
<dbReference type="GO" id="GO:0005576">
    <property type="term" value="C:extracellular region"/>
    <property type="evidence" value="ECO:0007669"/>
    <property type="project" value="UniProtKB-ARBA"/>
</dbReference>
<dbReference type="InterPro" id="IPR035513">
    <property type="entry name" value="Invertase/methylesterase_inhib"/>
</dbReference>
<dbReference type="NCBIfam" id="TIGR01614">
    <property type="entry name" value="PME_inhib"/>
    <property type="match status" value="1"/>
</dbReference>
<keyword evidence="7" id="KW-1185">Reference proteome</keyword>
<dbReference type="GO" id="GO:0004857">
    <property type="term" value="F:enzyme inhibitor activity"/>
    <property type="evidence" value="ECO:0007669"/>
    <property type="project" value="InterPro"/>
</dbReference>
<comment type="similarity">
    <text evidence="3">Belongs to the PMEI family.</text>
</comment>
<dbReference type="PROSITE" id="PS51257">
    <property type="entry name" value="PROKAR_LIPOPROTEIN"/>
    <property type="match status" value="1"/>
</dbReference>
<reference evidence="6 7" key="1">
    <citation type="submission" date="2017-07" db="EMBL/GenBank/DDBJ databases">
        <title>An improved, manually edited Actinidia chinensis var. chinensis (kiwifruit) genome highlights the challenges associated with draft genomes and gene prediction in plants.</title>
        <authorList>
            <person name="Pilkington S."/>
            <person name="Crowhurst R."/>
            <person name="Hilario E."/>
            <person name="Nardozza S."/>
            <person name="Fraser L."/>
            <person name="Peng Y."/>
            <person name="Gunaseelan K."/>
            <person name="Simpson R."/>
            <person name="Tahir J."/>
            <person name="Deroles S."/>
            <person name="Templeton K."/>
            <person name="Luo Z."/>
            <person name="Davy M."/>
            <person name="Cheng C."/>
            <person name="Mcneilage M."/>
            <person name="Scaglione D."/>
            <person name="Liu Y."/>
            <person name="Zhang Q."/>
            <person name="Datson P."/>
            <person name="De Silva N."/>
            <person name="Gardiner S."/>
            <person name="Bassett H."/>
            <person name="Chagne D."/>
            <person name="Mccallum J."/>
            <person name="Dzierzon H."/>
            <person name="Deng C."/>
            <person name="Wang Y.-Y."/>
            <person name="Barron N."/>
            <person name="Manako K."/>
            <person name="Bowen J."/>
            <person name="Foster T."/>
            <person name="Erridge Z."/>
            <person name="Tiffin H."/>
            <person name="Waite C."/>
            <person name="Davies K."/>
            <person name="Grierson E."/>
            <person name="Laing W."/>
            <person name="Kirk R."/>
            <person name="Chen X."/>
            <person name="Wood M."/>
            <person name="Montefiori M."/>
            <person name="Brummell D."/>
            <person name="Schwinn K."/>
            <person name="Catanach A."/>
            <person name="Fullerton C."/>
            <person name="Li D."/>
            <person name="Meiyalaghan S."/>
            <person name="Nieuwenhuizen N."/>
            <person name="Read N."/>
            <person name="Prakash R."/>
            <person name="Hunter D."/>
            <person name="Zhang H."/>
            <person name="Mckenzie M."/>
            <person name="Knabel M."/>
            <person name="Harris A."/>
            <person name="Allan A."/>
            <person name="Chen A."/>
            <person name="Janssen B."/>
            <person name="Plunkett B."/>
            <person name="Dwamena C."/>
            <person name="Voogd C."/>
            <person name="Leif D."/>
            <person name="Lafferty D."/>
            <person name="Souleyre E."/>
            <person name="Varkonyi-Gasic E."/>
            <person name="Gambi F."/>
            <person name="Hanley J."/>
            <person name="Yao J.-L."/>
            <person name="Cheung J."/>
            <person name="David K."/>
            <person name="Warren B."/>
            <person name="Marsh K."/>
            <person name="Snowden K."/>
            <person name="Lin-Wang K."/>
            <person name="Brian L."/>
            <person name="Martinez-Sanchez M."/>
            <person name="Wang M."/>
            <person name="Ileperuma N."/>
            <person name="Macnee N."/>
            <person name="Campin R."/>
            <person name="Mcatee P."/>
            <person name="Drummond R."/>
            <person name="Espley R."/>
            <person name="Ireland H."/>
            <person name="Wu R."/>
            <person name="Atkinson R."/>
            <person name="Karunairetnam S."/>
            <person name="Bulley S."/>
            <person name="Chunkath S."/>
            <person name="Hanley Z."/>
            <person name="Storey R."/>
            <person name="Thrimawithana A."/>
            <person name="Thomson S."/>
            <person name="David C."/>
            <person name="Testolin R."/>
        </authorList>
    </citation>
    <scope>NUCLEOTIDE SEQUENCE [LARGE SCALE GENOMIC DNA]</scope>
    <source>
        <strain evidence="7">cv. Red5</strain>
        <tissue evidence="6">Young leaf</tissue>
    </source>
</reference>
<keyword evidence="1 4" id="KW-0732">Signal</keyword>
<dbReference type="InterPro" id="IPR006501">
    <property type="entry name" value="Pectinesterase_inhib_dom"/>
</dbReference>
<dbReference type="SUPFAM" id="SSF101148">
    <property type="entry name" value="Plant invertase/pectin methylesterase inhibitor"/>
    <property type="match status" value="1"/>
</dbReference>
<evidence type="ECO:0000256" key="4">
    <source>
        <dbReference type="SAM" id="SignalP"/>
    </source>
</evidence>
<dbReference type="InterPro" id="IPR034088">
    <property type="entry name" value="Pla_a_1-like"/>
</dbReference>
<evidence type="ECO:0000256" key="3">
    <source>
        <dbReference type="ARBA" id="ARBA00038471"/>
    </source>
</evidence>
<evidence type="ECO:0000313" key="7">
    <source>
        <dbReference type="Proteomes" id="UP000241394"/>
    </source>
</evidence>
<dbReference type="FunCoup" id="A0A2R6QPV9">
    <property type="interactions" value="458"/>
</dbReference>
<gene>
    <name evidence="6" type="ORF">CEY00_Acc16153</name>
</gene>
<comment type="caution">
    <text evidence="6">The sequence shown here is derived from an EMBL/GenBank/DDBJ whole genome shotgun (WGS) entry which is preliminary data.</text>
</comment>
<accession>A0A2R6QPV9</accession>
<feature type="signal peptide" evidence="4">
    <location>
        <begin position="1"/>
        <end position="22"/>
    </location>
</feature>
<reference evidence="7" key="2">
    <citation type="journal article" date="2018" name="BMC Genomics">
        <title>A manually annotated Actinidia chinensis var. chinensis (kiwifruit) genome highlights the challenges associated with draft genomes and gene prediction in plants.</title>
        <authorList>
            <person name="Pilkington S.M."/>
            <person name="Crowhurst R."/>
            <person name="Hilario E."/>
            <person name="Nardozza S."/>
            <person name="Fraser L."/>
            <person name="Peng Y."/>
            <person name="Gunaseelan K."/>
            <person name="Simpson R."/>
            <person name="Tahir J."/>
            <person name="Deroles S.C."/>
            <person name="Templeton K."/>
            <person name="Luo Z."/>
            <person name="Davy M."/>
            <person name="Cheng C."/>
            <person name="McNeilage M."/>
            <person name="Scaglione D."/>
            <person name="Liu Y."/>
            <person name="Zhang Q."/>
            <person name="Datson P."/>
            <person name="De Silva N."/>
            <person name="Gardiner S.E."/>
            <person name="Bassett H."/>
            <person name="Chagne D."/>
            <person name="McCallum J."/>
            <person name="Dzierzon H."/>
            <person name="Deng C."/>
            <person name="Wang Y.Y."/>
            <person name="Barron L."/>
            <person name="Manako K."/>
            <person name="Bowen J."/>
            <person name="Foster T.M."/>
            <person name="Erridge Z.A."/>
            <person name="Tiffin H."/>
            <person name="Waite C.N."/>
            <person name="Davies K.M."/>
            <person name="Grierson E.P."/>
            <person name="Laing W.A."/>
            <person name="Kirk R."/>
            <person name="Chen X."/>
            <person name="Wood M."/>
            <person name="Montefiori M."/>
            <person name="Brummell D.A."/>
            <person name="Schwinn K.E."/>
            <person name="Catanach A."/>
            <person name="Fullerton C."/>
            <person name="Li D."/>
            <person name="Meiyalaghan S."/>
            <person name="Nieuwenhuizen N."/>
            <person name="Read N."/>
            <person name="Prakash R."/>
            <person name="Hunter D."/>
            <person name="Zhang H."/>
            <person name="McKenzie M."/>
            <person name="Knabel M."/>
            <person name="Harris A."/>
            <person name="Allan A.C."/>
            <person name="Gleave A."/>
            <person name="Chen A."/>
            <person name="Janssen B.J."/>
            <person name="Plunkett B."/>
            <person name="Ampomah-Dwamena C."/>
            <person name="Voogd C."/>
            <person name="Leif D."/>
            <person name="Lafferty D."/>
            <person name="Souleyre E.J.F."/>
            <person name="Varkonyi-Gasic E."/>
            <person name="Gambi F."/>
            <person name="Hanley J."/>
            <person name="Yao J.L."/>
            <person name="Cheung J."/>
            <person name="David K.M."/>
            <person name="Warren B."/>
            <person name="Marsh K."/>
            <person name="Snowden K.C."/>
            <person name="Lin-Wang K."/>
            <person name="Brian L."/>
            <person name="Martinez-Sanchez M."/>
            <person name="Wang M."/>
            <person name="Ileperuma N."/>
            <person name="Macnee N."/>
            <person name="Campin R."/>
            <person name="McAtee P."/>
            <person name="Drummond R.S.M."/>
            <person name="Espley R.V."/>
            <person name="Ireland H.S."/>
            <person name="Wu R."/>
            <person name="Atkinson R.G."/>
            <person name="Karunairetnam S."/>
            <person name="Bulley S."/>
            <person name="Chunkath S."/>
            <person name="Hanley Z."/>
            <person name="Storey R."/>
            <person name="Thrimawithana A.H."/>
            <person name="Thomson S."/>
            <person name="David C."/>
            <person name="Testolin R."/>
            <person name="Huang H."/>
            <person name="Hellens R.P."/>
            <person name="Schaffer R.J."/>
        </authorList>
    </citation>
    <scope>NUCLEOTIDE SEQUENCE [LARGE SCALE GENOMIC DNA]</scope>
    <source>
        <strain evidence="7">cv. Red5</strain>
    </source>
</reference>
<dbReference type="SMART" id="SM00856">
    <property type="entry name" value="PMEI"/>
    <property type="match status" value="1"/>
</dbReference>
<dbReference type="Gramene" id="PSS11940">
    <property type="protein sequence ID" value="PSS11940"/>
    <property type="gene ID" value="CEY00_Acc16153"/>
</dbReference>
<name>A0A2R6QPV9_ACTCC</name>
<dbReference type="Gene3D" id="1.20.140.40">
    <property type="entry name" value="Invertase/pectin methylesterase inhibitor family protein"/>
    <property type="match status" value="1"/>
</dbReference>
<evidence type="ECO:0000256" key="2">
    <source>
        <dbReference type="ARBA" id="ARBA00023157"/>
    </source>
</evidence>
<sequence length="181" mass="20078">MRTFLSFSLLFLSLLAFSCASGQTLIQDTCKACSEQDSNVNLTFCATSLEAAPDSGCASDLPGLGMISMGLVRRNVTSTRFNIKQLLKNKQLDPYVRQCLIDCFDLYSDATLSIKEAMKHYKFKRYIDANFAISSIMDASTTCEQGFQEKSGVISPLTKRNNDTFELSAMTLFMIHILQSG</sequence>
<proteinExistence type="inferred from homology"/>
<dbReference type="PANTHER" id="PTHR35357">
    <property type="entry name" value="OS02G0537100 PROTEIN"/>
    <property type="match status" value="1"/>
</dbReference>
<evidence type="ECO:0000256" key="1">
    <source>
        <dbReference type="ARBA" id="ARBA00022729"/>
    </source>
</evidence>
<dbReference type="OMA" id="SCLEACM"/>
<evidence type="ECO:0000313" key="6">
    <source>
        <dbReference type="EMBL" id="PSS11940.1"/>
    </source>
</evidence>
<feature type="chain" id="PRO_5015353372" evidence="4">
    <location>
        <begin position="23"/>
        <end position="181"/>
    </location>
</feature>
<dbReference type="FunFam" id="1.20.140.40:FF:000002">
    <property type="entry name" value="Putative invertase inhibitor"/>
    <property type="match status" value="1"/>
</dbReference>
<dbReference type="CDD" id="cd15795">
    <property type="entry name" value="PMEI-Pla_a_1_like"/>
    <property type="match status" value="1"/>
</dbReference>